<gene>
    <name evidence="3" type="ORF">BD410DRAFT_146985</name>
</gene>
<feature type="compositionally biased region" description="Basic and acidic residues" evidence="1">
    <location>
        <begin position="116"/>
        <end position="131"/>
    </location>
</feature>
<dbReference type="Proteomes" id="UP000294933">
    <property type="component" value="Unassembled WGS sequence"/>
</dbReference>
<dbReference type="EMBL" id="ML170169">
    <property type="protein sequence ID" value="TDL23722.1"/>
    <property type="molecule type" value="Genomic_DNA"/>
</dbReference>
<feature type="region of interest" description="Disordered" evidence="1">
    <location>
        <begin position="424"/>
        <end position="472"/>
    </location>
</feature>
<dbReference type="VEuPathDB" id="FungiDB:BD410DRAFT_146985"/>
<dbReference type="STRING" id="50990.A0A4Y7Q9E1"/>
<feature type="region of interest" description="Disordered" evidence="1">
    <location>
        <begin position="320"/>
        <end position="342"/>
    </location>
</feature>
<feature type="region of interest" description="Disordered" evidence="1">
    <location>
        <begin position="40"/>
        <end position="175"/>
    </location>
</feature>
<keyword evidence="4" id="KW-1185">Reference proteome</keyword>
<name>A0A4Y7Q9E1_9AGAM</name>
<proteinExistence type="predicted"/>
<evidence type="ECO:0000256" key="2">
    <source>
        <dbReference type="SAM" id="SignalP"/>
    </source>
</evidence>
<feature type="region of interest" description="Disordered" evidence="1">
    <location>
        <begin position="495"/>
        <end position="564"/>
    </location>
</feature>
<dbReference type="AlphaFoldDB" id="A0A4Y7Q9E1"/>
<feature type="compositionally biased region" description="Low complexity" evidence="1">
    <location>
        <begin position="320"/>
        <end position="337"/>
    </location>
</feature>
<keyword evidence="2" id="KW-0732">Signal</keyword>
<organism evidence="3 4">
    <name type="scientific">Rickenella mellea</name>
    <dbReference type="NCBI Taxonomy" id="50990"/>
    <lineage>
        <taxon>Eukaryota</taxon>
        <taxon>Fungi</taxon>
        <taxon>Dikarya</taxon>
        <taxon>Basidiomycota</taxon>
        <taxon>Agaricomycotina</taxon>
        <taxon>Agaricomycetes</taxon>
        <taxon>Hymenochaetales</taxon>
        <taxon>Rickenellaceae</taxon>
        <taxon>Rickenella</taxon>
    </lineage>
</organism>
<evidence type="ECO:0000313" key="4">
    <source>
        <dbReference type="Proteomes" id="UP000294933"/>
    </source>
</evidence>
<feature type="compositionally biased region" description="Low complexity" evidence="1">
    <location>
        <begin position="280"/>
        <end position="301"/>
    </location>
</feature>
<evidence type="ECO:0000256" key="1">
    <source>
        <dbReference type="SAM" id="MobiDB-lite"/>
    </source>
</evidence>
<feature type="chain" id="PRO_5021507803" evidence="2">
    <location>
        <begin position="30"/>
        <end position="564"/>
    </location>
</feature>
<protein>
    <submittedName>
        <fullName evidence="3">Uncharacterized protein</fullName>
    </submittedName>
</protein>
<feature type="compositionally biased region" description="Polar residues" evidence="1">
    <location>
        <begin position="40"/>
        <end position="56"/>
    </location>
</feature>
<feature type="compositionally biased region" description="Basic residues" evidence="1">
    <location>
        <begin position="102"/>
        <end position="113"/>
    </location>
</feature>
<feature type="compositionally biased region" description="Low complexity" evidence="1">
    <location>
        <begin position="441"/>
        <end position="468"/>
    </location>
</feature>
<feature type="compositionally biased region" description="Low complexity" evidence="1">
    <location>
        <begin position="495"/>
        <end position="556"/>
    </location>
</feature>
<feature type="signal peptide" evidence="2">
    <location>
        <begin position="1"/>
        <end position="29"/>
    </location>
</feature>
<dbReference type="OrthoDB" id="3362371at2759"/>
<feature type="region of interest" description="Disordered" evidence="1">
    <location>
        <begin position="266"/>
        <end position="302"/>
    </location>
</feature>
<sequence>MVFLNSRFVVLATICTLTALPESITSADARAILARTHSQGTAVQQSAQSAHTSGGKTQHKPVLPLPDSVVNGSSDSSKHHKAEPTGNDSTSGGSHSKGEKKKEKKKGGKRRLARSFGDENGVRDQPEDRKHAPSRIMGRRHHHHGHGDTVVIENRSPSPEPRHHHHHHDHKRSEGDDVWDLFDPLVQVGSLSVGDGRGGSYSDTHHILKRRRQYHQGDDVQVHFHKRSHNDVVIVNDHHRAHDVIIEDAHSHGRYHVIHLRDTSAAAKRDVEGLPGVPGTASEPTPSNTTTSAPSTPTANSFILDASNSTQTQVYLVASSPSNSTNSTDSNTTSNSTAGPAADIKVTLQVPVFEPSKASMEPYCATFDPNPPAPAPLSMERCFGDDAPVADDGSMKKSQTFAYNPSSGVIRPVWLSADIPDTQQTLASQNDGGDPSAAVNSTGASTSMTPSSTPTSSSNTTSTGTASSVMPSATPQEVTLVFTPIAPAVDAVDNSVPADSSSSISMSTSSSTSSVTATDSSTASVTSTTATVTESVSATTTTTGGASATTTAAGSSEWMYAQPN</sequence>
<evidence type="ECO:0000313" key="3">
    <source>
        <dbReference type="EMBL" id="TDL23722.1"/>
    </source>
</evidence>
<accession>A0A4Y7Q9E1</accession>
<reference evidence="3 4" key="1">
    <citation type="submission" date="2018-06" db="EMBL/GenBank/DDBJ databases">
        <title>A transcriptomic atlas of mushroom development highlights an independent origin of complex multicellularity.</title>
        <authorList>
            <consortium name="DOE Joint Genome Institute"/>
            <person name="Krizsan K."/>
            <person name="Almasi E."/>
            <person name="Merenyi Z."/>
            <person name="Sahu N."/>
            <person name="Viragh M."/>
            <person name="Koszo T."/>
            <person name="Mondo S."/>
            <person name="Kiss B."/>
            <person name="Balint B."/>
            <person name="Kues U."/>
            <person name="Barry K."/>
            <person name="Hegedus J.C."/>
            <person name="Henrissat B."/>
            <person name="Johnson J."/>
            <person name="Lipzen A."/>
            <person name="Ohm R."/>
            <person name="Nagy I."/>
            <person name="Pangilinan J."/>
            <person name="Yan J."/>
            <person name="Xiong Y."/>
            <person name="Grigoriev I.V."/>
            <person name="Hibbett D.S."/>
            <person name="Nagy L.G."/>
        </authorList>
    </citation>
    <scope>NUCLEOTIDE SEQUENCE [LARGE SCALE GENOMIC DNA]</scope>
    <source>
        <strain evidence="3 4">SZMC22713</strain>
    </source>
</reference>